<protein>
    <submittedName>
        <fullName evidence="5">Ankyrin repeat protein</fullName>
    </submittedName>
</protein>
<dbReference type="GO" id="GO:0085020">
    <property type="term" value="P:protein K6-linked ubiquitination"/>
    <property type="evidence" value="ECO:0007669"/>
    <property type="project" value="TreeGrafter"/>
</dbReference>
<dbReference type="InterPro" id="IPR036770">
    <property type="entry name" value="Ankyrin_rpt-contain_sf"/>
</dbReference>
<organism evidence="5 6">
    <name type="scientific">Sphingomonas abaci</name>
    <dbReference type="NCBI Taxonomy" id="237611"/>
    <lineage>
        <taxon>Bacteria</taxon>
        <taxon>Pseudomonadati</taxon>
        <taxon>Pseudomonadota</taxon>
        <taxon>Alphaproteobacteria</taxon>
        <taxon>Sphingomonadales</taxon>
        <taxon>Sphingomonadaceae</taxon>
        <taxon>Sphingomonas</taxon>
    </lineage>
</organism>
<sequence length="204" mass="21573">MTRPSLLSVALAALACAAMPVATPARAQQQSESYKFLNAIREAKGNDVIAMLDRPGSSVVNARDISTGEGALHIVIKRGDETYLRYLLQKGADPNLRDAQGNTPLILAVQAGQRDMIPILAAAKANPNLGNQSGVTPLILAVQGRSIDMVRLLLAAKADPDQADMMAGLSARDYANQDTRSTAIAKLFAETPKKARPAVAGPKF</sequence>
<feature type="repeat" description="ANK" evidence="3">
    <location>
        <begin position="133"/>
        <end position="165"/>
    </location>
</feature>
<dbReference type="InterPro" id="IPR002110">
    <property type="entry name" value="Ankyrin_rpt"/>
</dbReference>
<keyword evidence="1" id="KW-0677">Repeat</keyword>
<reference evidence="5 6" key="1">
    <citation type="submission" date="2020-08" db="EMBL/GenBank/DDBJ databases">
        <title>Genomic Encyclopedia of Type Strains, Phase IV (KMG-IV): sequencing the most valuable type-strain genomes for metagenomic binning, comparative biology and taxonomic classification.</title>
        <authorList>
            <person name="Goeker M."/>
        </authorList>
    </citation>
    <scope>NUCLEOTIDE SEQUENCE [LARGE SCALE GENOMIC DNA]</scope>
    <source>
        <strain evidence="5 6">DSM 15867</strain>
    </source>
</reference>
<name>A0A7W7AJQ7_9SPHN</name>
<dbReference type="SUPFAM" id="SSF48403">
    <property type="entry name" value="Ankyrin repeat"/>
    <property type="match status" value="1"/>
</dbReference>
<proteinExistence type="predicted"/>
<evidence type="ECO:0000256" key="1">
    <source>
        <dbReference type="ARBA" id="ARBA00022737"/>
    </source>
</evidence>
<dbReference type="SMART" id="SM00248">
    <property type="entry name" value="ANK"/>
    <property type="match status" value="3"/>
</dbReference>
<dbReference type="PROSITE" id="PS50088">
    <property type="entry name" value="ANK_REPEAT"/>
    <property type="match status" value="3"/>
</dbReference>
<dbReference type="PROSITE" id="PS51257">
    <property type="entry name" value="PROKAR_LIPOPROTEIN"/>
    <property type="match status" value="1"/>
</dbReference>
<dbReference type="PROSITE" id="PS50297">
    <property type="entry name" value="ANK_REP_REGION"/>
    <property type="match status" value="3"/>
</dbReference>
<evidence type="ECO:0000313" key="5">
    <source>
        <dbReference type="EMBL" id="MBB4618321.1"/>
    </source>
</evidence>
<evidence type="ECO:0000256" key="4">
    <source>
        <dbReference type="SAM" id="SignalP"/>
    </source>
</evidence>
<dbReference type="PANTHER" id="PTHR24171:SF8">
    <property type="entry name" value="BRCA1-ASSOCIATED RING DOMAIN PROTEIN 1"/>
    <property type="match status" value="1"/>
</dbReference>
<dbReference type="Pfam" id="PF12796">
    <property type="entry name" value="Ank_2"/>
    <property type="match status" value="1"/>
</dbReference>
<dbReference type="Gene3D" id="1.25.40.20">
    <property type="entry name" value="Ankyrin repeat-containing domain"/>
    <property type="match status" value="1"/>
</dbReference>
<dbReference type="Proteomes" id="UP000574769">
    <property type="component" value="Unassembled WGS sequence"/>
</dbReference>
<feature type="repeat" description="ANK" evidence="3">
    <location>
        <begin position="67"/>
        <end position="99"/>
    </location>
</feature>
<dbReference type="RefSeq" id="WP_184114949.1">
    <property type="nucleotide sequence ID" value="NZ_JACHNY010000004.1"/>
</dbReference>
<evidence type="ECO:0000256" key="3">
    <source>
        <dbReference type="PROSITE-ProRule" id="PRU00023"/>
    </source>
</evidence>
<gene>
    <name evidence="5" type="ORF">GGQ96_002457</name>
</gene>
<dbReference type="AlphaFoldDB" id="A0A7W7AJQ7"/>
<keyword evidence="6" id="KW-1185">Reference proteome</keyword>
<dbReference type="PANTHER" id="PTHR24171">
    <property type="entry name" value="ANKYRIN REPEAT DOMAIN-CONTAINING PROTEIN 39-RELATED"/>
    <property type="match status" value="1"/>
</dbReference>
<accession>A0A7W7AJQ7</accession>
<evidence type="ECO:0000256" key="2">
    <source>
        <dbReference type="ARBA" id="ARBA00023043"/>
    </source>
</evidence>
<dbReference type="EMBL" id="JACHNY010000004">
    <property type="protein sequence ID" value="MBB4618321.1"/>
    <property type="molecule type" value="Genomic_DNA"/>
</dbReference>
<feature type="repeat" description="ANK" evidence="3">
    <location>
        <begin position="100"/>
        <end position="132"/>
    </location>
</feature>
<keyword evidence="2 3" id="KW-0040">ANK repeat</keyword>
<keyword evidence="4" id="KW-0732">Signal</keyword>
<comment type="caution">
    <text evidence="5">The sequence shown here is derived from an EMBL/GenBank/DDBJ whole genome shotgun (WGS) entry which is preliminary data.</text>
</comment>
<dbReference type="GO" id="GO:0004842">
    <property type="term" value="F:ubiquitin-protein transferase activity"/>
    <property type="evidence" value="ECO:0007669"/>
    <property type="project" value="TreeGrafter"/>
</dbReference>
<evidence type="ECO:0000313" key="6">
    <source>
        <dbReference type="Proteomes" id="UP000574769"/>
    </source>
</evidence>
<feature type="signal peptide" evidence="4">
    <location>
        <begin position="1"/>
        <end position="27"/>
    </location>
</feature>
<feature type="chain" id="PRO_5030641821" evidence="4">
    <location>
        <begin position="28"/>
        <end position="204"/>
    </location>
</feature>